<dbReference type="PANTHER" id="PTHR10231">
    <property type="entry name" value="NUCLEOTIDE-SUGAR TRANSMEMBRANE TRANSPORTER"/>
    <property type="match status" value="1"/>
</dbReference>
<feature type="transmembrane region" description="Helical" evidence="6">
    <location>
        <begin position="259"/>
        <end position="280"/>
    </location>
</feature>
<dbReference type="InterPro" id="IPR007271">
    <property type="entry name" value="Nuc_sug_transpt"/>
</dbReference>
<proteinExistence type="predicted"/>
<feature type="transmembrane region" description="Helical" evidence="6">
    <location>
        <begin position="325"/>
        <end position="345"/>
    </location>
</feature>
<dbReference type="Pfam" id="PF04142">
    <property type="entry name" value="Nuc_sug_transp"/>
    <property type="match status" value="1"/>
</dbReference>
<organism evidence="7 8">
    <name type="scientific">Venturia nashicola</name>
    <dbReference type="NCBI Taxonomy" id="86259"/>
    <lineage>
        <taxon>Eukaryota</taxon>
        <taxon>Fungi</taxon>
        <taxon>Dikarya</taxon>
        <taxon>Ascomycota</taxon>
        <taxon>Pezizomycotina</taxon>
        <taxon>Dothideomycetes</taxon>
        <taxon>Pleosporomycetidae</taxon>
        <taxon>Venturiales</taxon>
        <taxon>Venturiaceae</taxon>
        <taxon>Venturia</taxon>
    </lineage>
</organism>
<gene>
    <name evidence="7" type="ORF">E6O75_ATG03768</name>
</gene>
<keyword evidence="2 6" id="KW-0812">Transmembrane</keyword>
<keyword evidence="3 6" id="KW-1133">Transmembrane helix</keyword>
<dbReference type="AlphaFoldDB" id="A0A4Z1PBB3"/>
<dbReference type="NCBIfam" id="TIGR00803">
    <property type="entry name" value="nst"/>
    <property type="match status" value="1"/>
</dbReference>
<keyword evidence="8" id="KW-1185">Reference proteome</keyword>
<feature type="compositionally biased region" description="Low complexity" evidence="5">
    <location>
        <begin position="84"/>
        <end position="95"/>
    </location>
</feature>
<evidence type="ECO:0000313" key="8">
    <source>
        <dbReference type="Proteomes" id="UP000298493"/>
    </source>
</evidence>
<dbReference type="STRING" id="86259.A0A4Z1PBB3"/>
<accession>A0A4Z1PBB3</accession>
<feature type="region of interest" description="Disordered" evidence="5">
    <location>
        <begin position="81"/>
        <end position="124"/>
    </location>
</feature>
<dbReference type="SUPFAM" id="SSF103481">
    <property type="entry name" value="Multidrug resistance efflux transporter EmrE"/>
    <property type="match status" value="1"/>
</dbReference>
<feature type="transmembrane region" description="Helical" evidence="6">
    <location>
        <begin position="300"/>
        <end position="318"/>
    </location>
</feature>
<evidence type="ECO:0000256" key="2">
    <source>
        <dbReference type="ARBA" id="ARBA00022692"/>
    </source>
</evidence>
<feature type="transmembrane region" description="Helical" evidence="6">
    <location>
        <begin position="230"/>
        <end position="247"/>
    </location>
</feature>
<evidence type="ECO:0000256" key="4">
    <source>
        <dbReference type="ARBA" id="ARBA00023136"/>
    </source>
</evidence>
<feature type="transmembrane region" description="Helical" evidence="6">
    <location>
        <begin position="351"/>
        <end position="368"/>
    </location>
</feature>
<dbReference type="GO" id="GO:0000139">
    <property type="term" value="C:Golgi membrane"/>
    <property type="evidence" value="ECO:0007669"/>
    <property type="project" value="InterPro"/>
</dbReference>
<feature type="transmembrane region" description="Helical" evidence="6">
    <location>
        <begin position="152"/>
        <end position="170"/>
    </location>
</feature>
<feature type="compositionally biased region" description="Polar residues" evidence="5">
    <location>
        <begin position="566"/>
        <end position="576"/>
    </location>
</feature>
<name>A0A4Z1PBB3_9PEZI</name>
<comment type="subcellular location">
    <subcellularLocation>
        <location evidence="1">Membrane</location>
        <topology evidence="1">Multi-pass membrane protein</topology>
    </subcellularLocation>
</comment>
<reference evidence="7 8" key="1">
    <citation type="submission" date="2019-04" db="EMBL/GenBank/DDBJ databases">
        <title>High contiguity whole genome sequence and gene annotation resource for two Venturia nashicola isolates.</title>
        <authorList>
            <person name="Prokchorchik M."/>
            <person name="Won K."/>
            <person name="Lee Y."/>
            <person name="Choi E.D."/>
            <person name="Segonzac C."/>
            <person name="Sohn K.H."/>
        </authorList>
    </citation>
    <scope>NUCLEOTIDE SEQUENCE [LARGE SCALE GENOMIC DNA]</scope>
    <source>
        <strain evidence="7 8">PRI2</strain>
    </source>
</reference>
<sequence length="771" mass="85871">MLFRIGNARVSSLSQYLSPAYAAALALIIIQAGIGVLYKFAQHDGGYAFSPSSSITISEFLKFLLSTCFFYRECSKRHVRSPQGYSGVESGSSRSSTDEKALMSDEVPIEESEMSESSSSRSIPQGKMKISDFIFYCMTEVSSDTQYGFSKLALLYALINNTVFVLYKLADPGTIQLIKSGITLVTALVLWFTLGTKIAKLQWIAIMLQICGLVVTQYNPTTGSSYPLPTYLVLLFQTFLSAVAGVYNQKLCKSEGASLHADNMILYAAGCCANILIHIMTRFIKSSEPGFFTGYNDWGAIMVIASNVFIGLAITAVYKYADALIKCFATAVSTALLLYISPILFGVSMSAMVIPGTVVVFLATWLYLEGTPAKDPNAAVPSPPRLNIRALSRFSKSISSMTPGQMQSRPVGLSIRTVFTLFIIGCLTYWNSSSAPMSKGGKGQTTFSEISGPLQNLTTLVSPFANSLAYIRFSNSARKDRIPYAMAYAPFFHSIHISIPDYPVERNGKFYTNLTHDSWDEGQTMYQGVAETMRMILQGSDELVTDHEVKPVDSSSTRSKVVRASDPNSKTLQTKSGTDERPTSEIDGLMFYHFDAWVDPLAFSDDDFSKIWFPGGWNQAPKFHCINDTKLYPWPWWSGNHDKKALAAMQDIRDLDRGYTLLPDQQVCVGWTDIFFIPRSYFQDFVTLATIFSAHGVFLEVAIPTIVKIIDLTRQRHPHTSVINKLGVGLQRKCEEYSAFIISELADIIERDRYRHVLRNWRYQPHLESDV</sequence>
<comment type="caution">
    <text evidence="7">The sequence shown here is derived from an EMBL/GenBank/DDBJ whole genome shotgun (WGS) entry which is preliminary data.</text>
</comment>
<dbReference type="InterPro" id="IPR037185">
    <property type="entry name" value="EmrE-like"/>
</dbReference>
<feature type="region of interest" description="Disordered" evidence="5">
    <location>
        <begin position="547"/>
        <end position="582"/>
    </location>
</feature>
<protein>
    <submittedName>
        <fullName evidence="7">UDP-galactose transporter</fullName>
    </submittedName>
</protein>
<feature type="transmembrane region" description="Helical" evidence="6">
    <location>
        <begin position="53"/>
        <end position="71"/>
    </location>
</feature>
<evidence type="ECO:0000313" key="7">
    <source>
        <dbReference type="EMBL" id="TID25905.1"/>
    </source>
</evidence>
<dbReference type="EMBL" id="SNSC02000003">
    <property type="protein sequence ID" value="TID25905.1"/>
    <property type="molecule type" value="Genomic_DNA"/>
</dbReference>
<feature type="transmembrane region" description="Helical" evidence="6">
    <location>
        <begin position="201"/>
        <end position="218"/>
    </location>
</feature>
<evidence type="ECO:0000256" key="5">
    <source>
        <dbReference type="SAM" id="MobiDB-lite"/>
    </source>
</evidence>
<evidence type="ECO:0000256" key="6">
    <source>
        <dbReference type="SAM" id="Phobius"/>
    </source>
</evidence>
<feature type="transmembrane region" description="Helical" evidence="6">
    <location>
        <begin position="20"/>
        <end position="41"/>
    </location>
</feature>
<keyword evidence="4 6" id="KW-0472">Membrane</keyword>
<dbReference type="Proteomes" id="UP000298493">
    <property type="component" value="Unassembled WGS sequence"/>
</dbReference>
<evidence type="ECO:0000256" key="1">
    <source>
        <dbReference type="ARBA" id="ARBA00004141"/>
    </source>
</evidence>
<feature type="transmembrane region" description="Helical" evidence="6">
    <location>
        <begin position="411"/>
        <end position="430"/>
    </location>
</feature>
<dbReference type="GO" id="GO:0015165">
    <property type="term" value="F:pyrimidine nucleotide-sugar transmembrane transporter activity"/>
    <property type="evidence" value="ECO:0007669"/>
    <property type="project" value="InterPro"/>
</dbReference>
<evidence type="ECO:0000256" key="3">
    <source>
        <dbReference type="ARBA" id="ARBA00022989"/>
    </source>
</evidence>
<feature type="transmembrane region" description="Helical" evidence="6">
    <location>
        <begin position="176"/>
        <end position="194"/>
    </location>
</feature>